<proteinExistence type="predicted"/>
<protein>
    <submittedName>
        <fullName evidence="1">Uncharacterized protein</fullName>
    </submittedName>
</protein>
<organism evidence="1 2">
    <name type="scientific">Parelaphostrongylus tenuis</name>
    <name type="common">Meningeal worm</name>
    <dbReference type="NCBI Taxonomy" id="148309"/>
    <lineage>
        <taxon>Eukaryota</taxon>
        <taxon>Metazoa</taxon>
        <taxon>Ecdysozoa</taxon>
        <taxon>Nematoda</taxon>
        <taxon>Chromadorea</taxon>
        <taxon>Rhabditida</taxon>
        <taxon>Rhabditina</taxon>
        <taxon>Rhabditomorpha</taxon>
        <taxon>Strongyloidea</taxon>
        <taxon>Metastrongylidae</taxon>
        <taxon>Parelaphostrongylus</taxon>
    </lineage>
</organism>
<dbReference type="Proteomes" id="UP001196413">
    <property type="component" value="Unassembled WGS sequence"/>
</dbReference>
<dbReference type="AlphaFoldDB" id="A0AAD5MJ74"/>
<gene>
    <name evidence="1" type="ORF">KIN20_015220</name>
</gene>
<dbReference type="EMBL" id="JAHQIW010003052">
    <property type="protein sequence ID" value="KAJ1357153.1"/>
    <property type="molecule type" value="Genomic_DNA"/>
</dbReference>
<reference evidence="1" key="1">
    <citation type="submission" date="2021-06" db="EMBL/GenBank/DDBJ databases">
        <title>Parelaphostrongylus tenuis whole genome reference sequence.</title>
        <authorList>
            <person name="Garwood T.J."/>
            <person name="Larsen P.A."/>
            <person name="Fountain-Jones N.M."/>
            <person name="Garbe J.R."/>
            <person name="Macchietto M.G."/>
            <person name="Kania S.A."/>
            <person name="Gerhold R.W."/>
            <person name="Richards J.E."/>
            <person name="Wolf T.M."/>
        </authorList>
    </citation>
    <scope>NUCLEOTIDE SEQUENCE</scope>
    <source>
        <strain evidence="1">MNPRO001-30</strain>
        <tissue evidence="1">Meninges</tissue>
    </source>
</reference>
<sequence>MVNGVQPLVESKILCPPPRENGTRNQKNGCEVQTAMNTTLLIPSLMRYFMYAGA</sequence>
<name>A0AAD5MJ74_PARTN</name>
<accession>A0AAD5MJ74</accession>
<evidence type="ECO:0000313" key="1">
    <source>
        <dbReference type="EMBL" id="KAJ1357153.1"/>
    </source>
</evidence>
<keyword evidence="2" id="KW-1185">Reference proteome</keyword>
<comment type="caution">
    <text evidence="1">The sequence shown here is derived from an EMBL/GenBank/DDBJ whole genome shotgun (WGS) entry which is preliminary data.</text>
</comment>
<evidence type="ECO:0000313" key="2">
    <source>
        <dbReference type="Proteomes" id="UP001196413"/>
    </source>
</evidence>